<evidence type="ECO:0000313" key="1">
    <source>
        <dbReference type="EMBL" id="QCT73015.1"/>
    </source>
</evidence>
<dbReference type="EMBL" id="CP029487">
    <property type="protein sequence ID" value="QCT73015.1"/>
    <property type="molecule type" value="Genomic_DNA"/>
</dbReference>
<dbReference type="AlphaFoldDB" id="A0A4P9CDJ8"/>
<gene>
    <name evidence="1" type="ORF">CPZ25_017320</name>
</gene>
<organism evidence="1 2">
    <name type="scientific">Eubacterium maltosivorans</name>
    <dbReference type="NCBI Taxonomy" id="2041044"/>
    <lineage>
        <taxon>Bacteria</taxon>
        <taxon>Bacillati</taxon>
        <taxon>Bacillota</taxon>
        <taxon>Clostridia</taxon>
        <taxon>Eubacteriales</taxon>
        <taxon>Eubacteriaceae</taxon>
        <taxon>Eubacterium</taxon>
    </lineage>
</organism>
<evidence type="ECO:0000313" key="2">
    <source>
        <dbReference type="Proteomes" id="UP000218387"/>
    </source>
</evidence>
<proteinExistence type="predicted"/>
<dbReference type="KEGG" id="emt:CPZ25_017320"/>
<dbReference type="Proteomes" id="UP000218387">
    <property type="component" value="Chromosome"/>
</dbReference>
<name>A0A4P9CDJ8_EUBML</name>
<dbReference type="RefSeq" id="WP_096920075.1">
    <property type="nucleotide sequence ID" value="NZ_CP029487.1"/>
</dbReference>
<sequence>MKKTSESVNKALRSKDILFIEAVYDDYGNNSRVHYLEDGRMVSRLADGVGPRDYIRRMMRSRCLSEAIYRQYMAAWLGMEKDYPYLAGAGALMVSVKTRVSVKFINNRRNYDDAYSFYNFHFFDEDMDLQTDNGSIYLAGGFVIGTYQSGRQNELGYERAKRVLAGVRKIWES</sequence>
<protein>
    <submittedName>
        <fullName evidence="1">Uncharacterized protein</fullName>
    </submittedName>
</protein>
<keyword evidence="2" id="KW-1185">Reference proteome</keyword>
<accession>A0A4P9CDJ8</accession>
<reference evidence="1 2" key="1">
    <citation type="submission" date="2018-05" db="EMBL/GenBank/DDBJ databases">
        <title>Genome comparison of Eubacterium sp.</title>
        <authorList>
            <person name="Feng Y."/>
            <person name="Sanchez-Andrea I."/>
            <person name="Stams A.J.M."/>
            <person name="De Vos W.M."/>
        </authorList>
    </citation>
    <scope>NUCLEOTIDE SEQUENCE [LARGE SCALE GENOMIC DNA]</scope>
    <source>
        <strain evidence="1 2">YI</strain>
    </source>
</reference>